<feature type="region of interest" description="Disordered" evidence="1">
    <location>
        <begin position="181"/>
        <end position="204"/>
    </location>
</feature>
<evidence type="ECO:0000256" key="1">
    <source>
        <dbReference type="SAM" id="MobiDB-lite"/>
    </source>
</evidence>
<gene>
    <name evidence="2" type="ORF">J4709_16825</name>
</gene>
<dbReference type="RefSeq" id="WP_208241744.1">
    <property type="nucleotide sequence ID" value="NZ_JAGEPF010000010.1"/>
</dbReference>
<reference evidence="2 3" key="1">
    <citation type="submission" date="2021-03" db="EMBL/GenBank/DDBJ databases">
        <title>Actinomadura violae sp. nov., isolated from lichen in Thailand.</title>
        <authorList>
            <person name="Kanchanasin P."/>
            <person name="Saeng-In P."/>
            <person name="Phongsopitanun W."/>
            <person name="Yuki M."/>
            <person name="Kudo T."/>
            <person name="Ohkuma M."/>
            <person name="Tanasupawat S."/>
        </authorList>
    </citation>
    <scope>NUCLEOTIDE SEQUENCE [LARGE SCALE GENOMIC DNA]</scope>
    <source>
        <strain evidence="2 3">LCR2-06</strain>
    </source>
</reference>
<evidence type="ECO:0000313" key="2">
    <source>
        <dbReference type="EMBL" id="MBO2459244.1"/>
    </source>
</evidence>
<feature type="compositionally biased region" description="Gly residues" evidence="1">
    <location>
        <begin position="195"/>
        <end position="204"/>
    </location>
</feature>
<dbReference type="Proteomes" id="UP000680206">
    <property type="component" value="Unassembled WGS sequence"/>
</dbReference>
<evidence type="ECO:0000313" key="3">
    <source>
        <dbReference type="Proteomes" id="UP000680206"/>
    </source>
</evidence>
<sequence>MAGWLDRLRGSAVELPSDAVAAAGAVDPWPYGECSYVLTLAATGPLRVAYSLTEPAGPSWLRLVEVSERRRRRVLGAALMSGALAGAGLADGRPVGGPGPVSAHGWVHVGGYSRSAWVPLGADRGVGGVLLADMLADLVPRGTWRELDTRRCEAWAAWAQRTGSVPQVRTAGMEQTRRDWREAPAAGPEGLPGIRHGGGLGGAW</sequence>
<keyword evidence="3" id="KW-1185">Reference proteome</keyword>
<accession>A0ABS3RR74</accession>
<protein>
    <submittedName>
        <fullName evidence="2">Uncharacterized protein</fullName>
    </submittedName>
</protein>
<dbReference type="EMBL" id="JAGEPF010000010">
    <property type="protein sequence ID" value="MBO2459244.1"/>
    <property type="molecule type" value="Genomic_DNA"/>
</dbReference>
<comment type="caution">
    <text evidence="2">The sequence shown here is derived from an EMBL/GenBank/DDBJ whole genome shotgun (WGS) entry which is preliminary data.</text>
</comment>
<name>A0ABS3RR74_9ACTN</name>
<organism evidence="2 3">
    <name type="scientific">Actinomadura violacea</name>
    <dbReference type="NCBI Taxonomy" id="2819934"/>
    <lineage>
        <taxon>Bacteria</taxon>
        <taxon>Bacillati</taxon>
        <taxon>Actinomycetota</taxon>
        <taxon>Actinomycetes</taxon>
        <taxon>Streptosporangiales</taxon>
        <taxon>Thermomonosporaceae</taxon>
        <taxon>Actinomadura</taxon>
    </lineage>
</organism>
<proteinExistence type="predicted"/>